<keyword evidence="2" id="KW-1185">Reference proteome</keyword>
<evidence type="ECO:0000313" key="1">
    <source>
        <dbReference type="EMBL" id="KAF5331783.1"/>
    </source>
</evidence>
<name>A0A8H5FCU6_9AGAR</name>
<sequence>MSTSIQIKPTLTSYDPALYSPIFGPVDETEPVVRVTAVEPPPLPETLKGLKCVYGYELTDELLANCDLFVSRKNEALTSGHLRAVRGEVVYEVAEQVGLFSPIMEFLSGAVRDATDENAVYFADTLHKIPRPCVAEDVLRQLEQKLGTDIKAKWIAV</sequence>
<dbReference type="EMBL" id="JAACJM010000318">
    <property type="protein sequence ID" value="KAF5331783.1"/>
    <property type="molecule type" value="Genomic_DNA"/>
</dbReference>
<protein>
    <submittedName>
        <fullName evidence="1">Uncharacterized protein</fullName>
    </submittedName>
</protein>
<reference evidence="1 2" key="1">
    <citation type="journal article" date="2020" name="ISME J.">
        <title>Uncovering the hidden diversity of litter-decomposition mechanisms in mushroom-forming fungi.</title>
        <authorList>
            <person name="Floudas D."/>
            <person name="Bentzer J."/>
            <person name="Ahren D."/>
            <person name="Johansson T."/>
            <person name="Persson P."/>
            <person name="Tunlid A."/>
        </authorList>
    </citation>
    <scope>NUCLEOTIDE SEQUENCE [LARGE SCALE GENOMIC DNA]</scope>
    <source>
        <strain evidence="1 2">CBS 291.85</strain>
    </source>
</reference>
<evidence type="ECO:0000313" key="2">
    <source>
        <dbReference type="Proteomes" id="UP000559256"/>
    </source>
</evidence>
<gene>
    <name evidence="1" type="ORF">D9758_018095</name>
</gene>
<dbReference type="AlphaFoldDB" id="A0A8H5FCU6"/>
<proteinExistence type="predicted"/>
<comment type="caution">
    <text evidence="1">The sequence shown here is derived from an EMBL/GenBank/DDBJ whole genome shotgun (WGS) entry which is preliminary data.</text>
</comment>
<dbReference type="Proteomes" id="UP000559256">
    <property type="component" value="Unassembled WGS sequence"/>
</dbReference>
<organism evidence="1 2">
    <name type="scientific">Tetrapyrgos nigripes</name>
    <dbReference type="NCBI Taxonomy" id="182062"/>
    <lineage>
        <taxon>Eukaryota</taxon>
        <taxon>Fungi</taxon>
        <taxon>Dikarya</taxon>
        <taxon>Basidiomycota</taxon>
        <taxon>Agaricomycotina</taxon>
        <taxon>Agaricomycetes</taxon>
        <taxon>Agaricomycetidae</taxon>
        <taxon>Agaricales</taxon>
        <taxon>Marasmiineae</taxon>
        <taxon>Marasmiaceae</taxon>
        <taxon>Tetrapyrgos</taxon>
    </lineage>
</organism>
<accession>A0A8H5FCU6</accession>